<gene>
    <name evidence="2" type="primary">rrp3</name>
    <name evidence="2" type="ORF">DAT39_006300</name>
</gene>
<keyword evidence="3" id="KW-1185">Reference proteome</keyword>
<feature type="non-terminal residue" evidence="2">
    <location>
        <position position="66"/>
    </location>
</feature>
<dbReference type="Proteomes" id="UP000727407">
    <property type="component" value="Unassembled WGS sequence"/>
</dbReference>
<dbReference type="AlphaFoldDB" id="A0A8J4UUD0"/>
<protein>
    <submittedName>
        <fullName evidence="2">ATP-dependent rRNA helicase RRP3</fullName>
    </submittedName>
</protein>
<organism evidence="2 3">
    <name type="scientific">Clarias magur</name>
    <name type="common">Asian catfish</name>
    <name type="synonym">Macropteronotus magur</name>
    <dbReference type="NCBI Taxonomy" id="1594786"/>
    <lineage>
        <taxon>Eukaryota</taxon>
        <taxon>Metazoa</taxon>
        <taxon>Chordata</taxon>
        <taxon>Craniata</taxon>
        <taxon>Vertebrata</taxon>
        <taxon>Euteleostomi</taxon>
        <taxon>Actinopterygii</taxon>
        <taxon>Neopterygii</taxon>
        <taxon>Teleostei</taxon>
        <taxon>Ostariophysi</taxon>
        <taxon>Siluriformes</taxon>
        <taxon>Clariidae</taxon>
        <taxon>Clarias</taxon>
    </lineage>
</organism>
<comment type="caution">
    <text evidence="2">The sequence shown here is derived from an EMBL/GenBank/DDBJ whole genome shotgun (WGS) entry which is preliminary data.</text>
</comment>
<feature type="compositionally biased region" description="Polar residues" evidence="1">
    <location>
        <begin position="36"/>
        <end position="47"/>
    </location>
</feature>
<evidence type="ECO:0000313" key="2">
    <source>
        <dbReference type="EMBL" id="KAF5903935.1"/>
    </source>
</evidence>
<name>A0A8J4UUD0_CLAMG</name>
<feature type="region of interest" description="Disordered" evidence="1">
    <location>
        <begin position="1"/>
        <end position="66"/>
    </location>
</feature>
<keyword evidence="2" id="KW-0067">ATP-binding</keyword>
<keyword evidence="2" id="KW-0378">Hydrolase</keyword>
<keyword evidence="2" id="KW-0547">Nucleotide-binding</keyword>
<dbReference type="GO" id="GO:0004386">
    <property type="term" value="F:helicase activity"/>
    <property type="evidence" value="ECO:0007669"/>
    <property type="project" value="UniProtKB-KW"/>
</dbReference>
<dbReference type="EMBL" id="QNUK01000065">
    <property type="protein sequence ID" value="KAF5903935.1"/>
    <property type="molecule type" value="Genomic_DNA"/>
</dbReference>
<sequence>GETRSVSTPCPGHVGGLRDAGRALPETPRERDVRRSVQQGNGRTAGTQRRRHRPRPSAVVRVSPVR</sequence>
<evidence type="ECO:0000256" key="1">
    <source>
        <dbReference type="SAM" id="MobiDB-lite"/>
    </source>
</evidence>
<feature type="compositionally biased region" description="Low complexity" evidence="1">
    <location>
        <begin position="56"/>
        <end position="66"/>
    </location>
</feature>
<proteinExistence type="predicted"/>
<accession>A0A8J4UUD0</accession>
<keyword evidence="2" id="KW-0347">Helicase</keyword>
<feature type="non-terminal residue" evidence="2">
    <location>
        <position position="1"/>
    </location>
</feature>
<reference evidence="2" key="1">
    <citation type="submission" date="2020-07" db="EMBL/GenBank/DDBJ databases">
        <title>Clarias magur genome sequencing, assembly and annotation.</title>
        <authorList>
            <person name="Kushwaha B."/>
            <person name="Kumar R."/>
            <person name="Das P."/>
            <person name="Joshi C.G."/>
            <person name="Kumar D."/>
            <person name="Nagpure N.S."/>
            <person name="Pandey M."/>
            <person name="Agarwal S."/>
            <person name="Srivastava S."/>
            <person name="Singh M."/>
            <person name="Sahoo L."/>
            <person name="Jayasankar P."/>
            <person name="Meher P.K."/>
            <person name="Koringa P.G."/>
            <person name="Iquebal M.A."/>
            <person name="Das S.P."/>
            <person name="Bit A."/>
            <person name="Patnaik S."/>
            <person name="Patel N."/>
            <person name="Shah T.M."/>
            <person name="Hinsu A."/>
            <person name="Jena J.K."/>
        </authorList>
    </citation>
    <scope>NUCLEOTIDE SEQUENCE</scope>
    <source>
        <strain evidence="2">CIFAMagur01</strain>
        <tissue evidence="2">Testis</tissue>
    </source>
</reference>
<evidence type="ECO:0000313" key="3">
    <source>
        <dbReference type="Proteomes" id="UP000727407"/>
    </source>
</evidence>